<name>K9CP96_ACIPI</name>
<dbReference type="AlphaFoldDB" id="K9CP96"/>
<sequence length="43" mass="4991">MFPDNKNKKIAQGMGSMRSVRRATRYEKARQDVGLFYCHLKTG</sequence>
<proteinExistence type="predicted"/>
<geneLocation type="plasmid" evidence="1">
    <name>pMS32-1</name>
</geneLocation>
<keyword evidence="1" id="KW-0614">Plasmid</keyword>
<accession>K9CP96</accession>
<organism evidence="1">
    <name type="scientific">Acinetobacter pittii</name>
    <name type="common">Acinetobacter genomosp. 3</name>
    <dbReference type="NCBI Taxonomy" id="48296"/>
    <lineage>
        <taxon>Bacteria</taxon>
        <taxon>Pseudomonadati</taxon>
        <taxon>Pseudomonadota</taxon>
        <taxon>Gammaproteobacteria</taxon>
        <taxon>Moraxellales</taxon>
        <taxon>Moraxellaceae</taxon>
        <taxon>Acinetobacter</taxon>
        <taxon>Acinetobacter calcoaceticus/baumannii complex</taxon>
    </lineage>
</organism>
<reference evidence="1" key="1">
    <citation type="submission" date="2014-03" db="EMBL/GenBank/DDBJ databases">
        <authorList>
            <person name="Huang T.-W."/>
            <person name="Lai J.-F."/>
            <person name="Liao T.-L."/>
            <person name="Lin A.-C."/>
            <person name="Chen Y.-T."/>
            <person name="Tsai S.-F."/>
            <person name="Lauderdale T.-L."/>
        </authorList>
    </citation>
    <scope>NUCLEOTIDE SEQUENCE</scope>
    <source>
        <strain evidence="1">MS32</strain>
        <plasmid evidence="1">pMS32-1</plasmid>
    </source>
</reference>
<dbReference type="EMBL" id="KJ616405">
    <property type="protein sequence ID" value="AIF77147.1"/>
    <property type="molecule type" value="Genomic_DNA"/>
</dbReference>
<protein>
    <submittedName>
        <fullName evidence="1">Uncharacterized protein</fullName>
    </submittedName>
</protein>
<evidence type="ECO:0000313" key="1">
    <source>
        <dbReference type="EMBL" id="AIF77147.1"/>
    </source>
</evidence>
<accession>A0A075M991</accession>